<gene>
    <name evidence="8" type="ORF">DSM3645_21669</name>
</gene>
<evidence type="ECO:0000256" key="4">
    <source>
        <dbReference type="ARBA" id="ARBA00022989"/>
    </source>
</evidence>
<comment type="subcellular location">
    <subcellularLocation>
        <location evidence="1">Cell membrane</location>
        <topology evidence="1">Multi-pass membrane protein</topology>
    </subcellularLocation>
</comment>
<accession>A3ZU90</accession>
<evidence type="ECO:0000313" key="9">
    <source>
        <dbReference type="Proteomes" id="UP000004358"/>
    </source>
</evidence>
<feature type="transmembrane region" description="Helical" evidence="6">
    <location>
        <begin position="58"/>
        <end position="78"/>
    </location>
</feature>
<dbReference type="AlphaFoldDB" id="A3ZU90"/>
<evidence type="ECO:0000256" key="3">
    <source>
        <dbReference type="ARBA" id="ARBA00022692"/>
    </source>
</evidence>
<reference evidence="8 9" key="1">
    <citation type="submission" date="2006-02" db="EMBL/GenBank/DDBJ databases">
        <authorList>
            <person name="Amann R."/>
            <person name="Ferriera S."/>
            <person name="Johnson J."/>
            <person name="Kravitz S."/>
            <person name="Halpern A."/>
            <person name="Remington K."/>
            <person name="Beeson K."/>
            <person name="Tran B."/>
            <person name="Rogers Y.-H."/>
            <person name="Friedman R."/>
            <person name="Venter J.C."/>
        </authorList>
    </citation>
    <scope>NUCLEOTIDE SEQUENCE [LARGE SCALE GENOMIC DNA]</scope>
    <source>
        <strain evidence="8 9">DSM 3645</strain>
    </source>
</reference>
<dbReference type="GO" id="GO:0005886">
    <property type="term" value="C:plasma membrane"/>
    <property type="evidence" value="ECO:0007669"/>
    <property type="project" value="UniProtKB-SubCell"/>
</dbReference>
<dbReference type="STRING" id="314230.DSM3645_21669"/>
<evidence type="ECO:0000259" key="7">
    <source>
        <dbReference type="Pfam" id="PF13396"/>
    </source>
</evidence>
<proteinExistence type="predicted"/>
<dbReference type="OrthoDB" id="291293at2"/>
<evidence type="ECO:0000256" key="2">
    <source>
        <dbReference type="ARBA" id="ARBA00022475"/>
    </source>
</evidence>
<sequence length="88" mass="9869">MIDWLLLAQRPIERPYVGIGLGLGMICIFSFVVLLSALWIWALVDAIRNPRLSDNQRIIWVVVILVTHILGAIIYLAAGRQGDRGRGM</sequence>
<name>A3ZU90_9BACT</name>
<keyword evidence="4 6" id="KW-1133">Transmembrane helix</keyword>
<dbReference type="RefSeq" id="WP_002652232.1">
    <property type="nucleotide sequence ID" value="NZ_CH672376.1"/>
</dbReference>
<evidence type="ECO:0000256" key="1">
    <source>
        <dbReference type="ARBA" id="ARBA00004651"/>
    </source>
</evidence>
<evidence type="ECO:0000256" key="6">
    <source>
        <dbReference type="SAM" id="Phobius"/>
    </source>
</evidence>
<dbReference type="HOGENOM" id="CLU_2462911_0_0_0"/>
<dbReference type="Pfam" id="PF13396">
    <property type="entry name" value="PLDc_N"/>
    <property type="match status" value="1"/>
</dbReference>
<keyword evidence="5 6" id="KW-0472">Membrane</keyword>
<protein>
    <recommendedName>
        <fullName evidence="7">Cardiolipin synthase N-terminal domain-containing protein</fullName>
    </recommendedName>
</protein>
<organism evidence="8 9">
    <name type="scientific">Blastopirellula marina DSM 3645</name>
    <dbReference type="NCBI Taxonomy" id="314230"/>
    <lineage>
        <taxon>Bacteria</taxon>
        <taxon>Pseudomonadati</taxon>
        <taxon>Planctomycetota</taxon>
        <taxon>Planctomycetia</taxon>
        <taxon>Pirellulales</taxon>
        <taxon>Pirellulaceae</taxon>
        <taxon>Blastopirellula</taxon>
    </lineage>
</organism>
<feature type="domain" description="Cardiolipin synthase N-terminal" evidence="7">
    <location>
        <begin position="37"/>
        <end position="80"/>
    </location>
</feature>
<dbReference type="EMBL" id="AANZ01000012">
    <property type="protein sequence ID" value="EAQ79792.1"/>
    <property type="molecule type" value="Genomic_DNA"/>
</dbReference>
<feature type="transmembrane region" description="Helical" evidence="6">
    <location>
        <begin position="21"/>
        <end position="42"/>
    </location>
</feature>
<evidence type="ECO:0000313" key="8">
    <source>
        <dbReference type="EMBL" id="EAQ79792.1"/>
    </source>
</evidence>
<dbReference type="InterPro" id="IPR027379">
    <property type="entry name" value="CLS_N"/>
</dbReference>
<comment type="caution">
    <text evidence="8">The sequence shown here is derived from an EMBL/GenBank/DDBJ whole genome shotgun (WGS) entry which is preliminary data.</text>
</comment>
<evidence type="ECO:0000256" key="5">
    <source>
        <dbReference type="ARBA" id="ARBA00023136"/>
    </source>
</evidence>
<dbReference type="Proteomes" id="UP000004358">
    <property type="component" value="Unassembled WGS sequence"/>
</dbReference>
<keyword evidence="3 6" id="KW-0812">Transmembrane</keyword>
<keyword evidence="2" id="KW-1003">Cell membrane</keyword>